<dbReference type="InterPro" id="IPR043502">
    <property type="entry name" value="DNA/RNA_pol_sf"/>
</dbReference>
<dbReference type="PANTHER" id="PTHR37984:SF5">
    <property type="entry name" value="PROTEIN NYNRIN-LIKE"/>
    <property type="match status" value="1"/>
</dbReference>
<reference evidence="2" key="2">
    <citation type="submission" date="2022-01" db="EMBL/GenBank/DDBJ databases">
        <authorList>
            <person name="Yamashiro T."/>
            <person name="Shiraishi A."/>
            <person name="Satake H."/>
            <person name="Nakayama K."/>
        </authorList>
    </citation>
    <scope>NUCLEOTIDE SEQUENCE</scope>
</reference>
<gene>
    <name evidence="2" type="ORF">Tco_0654649</name>
</gene>
<dbReference type="InterPro" id="IPR043128">
    <property type="entry name" value="Rev_trsase/Diguanyl_cyclase"/>
</dbReference>
<feature type="compositionally biased region" description="Low complexity" evidence="1">
    <location>
        <begin position="122"/>
        <end position="144"/>
    </location>
</feature>
<name>A0ABQ4X3W6_9ASTR</name>
<evidence type="ECO:0008006" key="4">
    <source>
        <dbReference type="Google" id="ProtNLM"/>
    </source>
</evidence>
<dbReference type="Gene3D" id="3.30.70.270">
    <property type="match status" value="1"/>
</dbReference>
<keyword evidence="3" id="KW-1185">Reference proteome</keyword>
<accession>A0ABQ4X3W6</accession>
<feature type="region of interest" description="Disordered" evidence="1">
    <location>
        <begin position="374"/>
        <end position="395"/>
    </location>
</feature>
<dbReference type="Proteomes" id="UP001151760">
    <property type="component" value="Unassembled WGS sequence"/>
</dbReference>
<organism evidence="2 3">
    <name type="scientific">Tanacetum coccineum</name>
    <dbReference type="NCBI Taxonomy" id="301880"/>
    <lineage>
        <taxon>Eukaryota</taxon>
        <taxon>Viridiplantae</taxon>
        <taxon>Streptophyta</taxon>
        <taxon>Embryophyta</taxon>
        <taxon>Tracheophyta</taxon>
        <taxon>Spermatophyta</taxon>
        <taxon>Magnoliopsida</taxon>
        <taxon>eudicotyledons</taxon>
        <taxon>Gunneridae</taxon>
        <taxon>Pentapetalae</taxon>
        <taxon>asterids</taxon>
        <taxon>campanulids</taxon>
        <taxon>Asterales</taxon>
        <taxon>Asteraceae</taxon>
        <taxon>Asteroideae</taxon>
        <taxon>Anthemideae</taxon>
        <taxon>Anthemidinae</taxon>
        <taxon>Tanacetum</taxon>
    </lineage>
</organism>
<dbReference type="PANTHER" id="PTHR37984">
    <property type="entry name" value="PROTEIN CBG26694"/>
    <property type="match status" value="1"/>
</dbReference>
<dbReference type="EMBL" id="BQNB010009180">
    <property type="protein sequence ID" value="GJS59865.1"/>
    <property type="molecule type" value="Genomic_DNA"/>
</dbReference>
<feature type="region of interest" description="Disordered" evidence="1">
    <location>
        <begin position="118"/>
        <end position="164"/>
    </location>
</feature>
<evidence type="ECO:0000313" key="3">
    <source>
        <dbReference type="Proteomes" id="UP001151760"/>
    </source>
</evidence>
<dbReference type="InterPro" id="IPR050951">
    <property type="entry name" value="Retrovirus_Pol_polyprotein"/>
</dbReference>
<sequence>MHKAKVKESWGDAVPGVMKFFAWLKSSFESFHELDYNVLVKLEECWNYRVDNAGCTQDNQEHTKEHHDLSTCRVRRFEMIKYSFDAKDEYVAIKEHEFVDCEERECLGPLPARRLASRHASPRSSYHHPSSSSSSSDSSLVHSSGLDAPDQAHSGSSTRDVPPRLCYPLRRAPRRNEAFHRWCAAPLSTLYPPTHQVSSGDFIRETPVKFILHILLGPSLQGYVDSPVDYVPSSTQVMGSLTPTHADLLPPRKRFRDSYLFEASIEEDTEVDPIETECNNFGGFTQENHRERCSIRFIIGEELLKLMTEVYCPRNKIQRLETKLSNLSVKNNDMATYTQSTHKATRFYSNFQQLDGSKVEGLCCKKCKNKRRLNNNYGNNRRQQPPHKRQNTRGQNVARAYTAGNNEKNSYRGTLSFCNNCKLHHEGQCTAKCRNYIYWKDCPKAKNQNRGNKERVPNARGKAYVLGGGDANRVFQHYRGALLDIIPSTLDVSYAIELADGRTSETNIVLRGCTLGLLGHPFNIDPMPIDLGSFDVIIEGPEVYGERLSTISGAGYGERKQSKSKEKRLEDNRYPLPRIDNLFDQLQGSSVYSKIDLRSGKHNSESWTRISKTALVLYYVLLFSSDAFRFRLTADSVPWTLMNVQFFGHVIDREGIHVDPEKIKSIKDWESSKTLIEIHQFLGLAVFTDDLSKCSTDHKSLQHILDQKELNMRQRRWLELLSNYDCELCYHPGKADVVADALS</sequence>
<dbReference type="SUPFAM" id="SSF56672">
    <property type="entry name" value="DNA/RNA polymerases"/>
    <property type="match status" value="1"/>
</dbReference>
<comment type="caution">
    <text evidence="2">The sequence shown here is derived from an EMBL/GenBank/DDBJ whole genome shotgun (WGS) entry which is preliminary data.</text>
</comment>
<protein>
    <recommendedName>
        <fullName evidence="4">Reverse transcriptase RNase H-like domain-containing protein</fullName>
    </recommendedName>
</protein>
<evidence type="ECO:0000256" key="1">
    <source>
        <dbReference type="SAM" id="MobiDB-lite"/>
    </source>
</evidence>
<reference evidence="2" key="1">
    <citation type="journal article" date="2022" name="Int. J. Mol. Sci.">
        <title>Draft Genome of Tanacetum Coccineum: Genomic Comparison of Closely Related Tanacetum-Family Plants.</title>
        <authorList>
            <person name="Yamashiro T."/>
            <person name="Shiraishi A."/>
            <person name="Nakayama K."/>
            <person name="Satake H."/>
        </authorList>
    </citation>
    <scope>NUCLEOTIDE SEQUENCE</scope>
</reference>
<proteinExistence type="predicted"/>
<evidence type="ECO:0000313" key="2">
    <source>
        <dbReference type="EMBL" id="GJS59865.1"/>
    </source>
</evidence>